<dbReference type="PIRSF" id="PIRSF017082">
    <property type="entry name" value="YflP"/>
    <property type="match status" value="1"/>
</dbReference>
<dbReference type="PANTHER" id="PTHR42928">
    <property type="entry name" value="TRICARBOXYLATE-BINDING PROTEIN"/>
    <property type="match status" value="1"/>
</dbReference>
<name>A0ABD5V2H4_9EURY</name>
<dbReference type="CDD" id="cd07012">
    <property type="entry name" value="PBP2_Bug_TTT"/>
    <property type="match status" value="1"/>
</dbReference>
<dbReference type="SUPFAM" id="SSF53850">
    <property type="entry name" value="Periplasmic binding protein-like II"/>
    <property type="match status" value="1"/>
</dbReference>
<dbReference type="RefSeq" id="WP_340604270.1">
    <property type="nucleotide sequence ID" value="NZ_JBBMXV010000003.1"/>
</dbReference>
<dbReference type="Gene3D" id="3.40.190.150">
    <property type="entry name" value="Bordetella uptake gene, domain 1"/>
    <property type="match status" value="1"/>
</dbReference>
<dbReference type="Pfam" id="PF03401">
    <property type="entry name" value="TctC"/>
    <property type="match status" value="1"/>
</dbReference>
<dbReference type="Proteomes" id="UP001596312">
    <property type="component" value="Unassembled WGS sequence"/>
</dbReference>
<evidence type="ECO:0000313" key="1">
    <source>
        <dbReference type="EMBL" id="MFC6905743.1"/>
    </source>
</evidence>
<dbReference type="Gene3D" id="3.40.190.10">
    <property type="entry name" value="Periplasmic binding protein-like II"/>
    <property type="match status" value="1"/>
</dbReference>
<dbReference type="AlphaFoldDB" id="A0ABD5V2H4"/>
<protein>
    <submittedName>
        <fullName evidence="1">Bug family tripartite tricarboxylate transporter substrate binding protein</fullName>
    </submittedName>
</protein>
<gene>
    <name evidence="1" type="ORF">ACFQGH_11110</name>
</gene>
<sequence length="336" mass="36028">MSRRSFAKRAGVVSAVSLTGLAGCLGEDEGDGGDYPEQDITWIIPFSQGGGTDVYAREMSPHLSEELGVNIAIENISGAASLRGTGEMMQSEPDGYTVAAYNPPSTPVSEMVTPQDYELENATGLGLFASTPFVVVANPEHEIEDYGDLIDRYDDGELTNFSGKERGGVDHVMATIMRNSHGLNWDQYVGYDGSGPAVEATLSGEVPAAVSTDSAALSAVEDGGVDLVTVLAEDGSSVFPDEESITDQGYEEIDYIVELSRGMYAPPDTPDEVVEAWEDALETVMTSDEMEEWSEETGNEVLFGTGEEAEEVVQEAYDEIPDAIDLEEVREAEQEG</sequence>
<organism evidence="1 2">
    <name type="scientific">Halalkalicoccus tibetensis</name>
    <dbReference type="NCBI Taxonomy" id="175632"/>
    <lineage>
        <taxon>Archaea</taxon>
        <taxon>Methanobacteriati</taxon>
        <taxon>Methanobacteriota</taxon>
        <taxon>Stenosarchaea group</taxon>
        <taxon>Halobacteria</taxon>
        <taxon>Halobacteriales</taxon>
        <taxon>Halococcaceae</taxon>
        <taxon>Halalkalicoccus</taxon>
    </lineage>
</organism>
<dbReference type="InterPro" id="IPR042100">
    <property type="entry name" value="Bug_dom1"/>
</dbReference>
<evidence type="ECO:0000313" key="2">
    <source>
        <dbReference type="Proteomes" id="UP001596312"/>
    </source>
</evidence>
<dbReference type="PANTHER" id="PTHR42928:SF5">
    <property type="entry name" value="BLR1237 PROTEIN"/>
    <property type="match status" value="1"/>
</dbReference>
<comment type="caution">
    <text evidence="1">The sequence shown here is derived from an EMBL/GenBank/DDBJ whole genome shotgun (WGS) entry which is preliminary data.</text>
</comment>
<keyword evidence="2" id="KW-1185">Reference proteome</keyword>
<dbReference type="InterPro" id="IPR005064">
    <property type="entry name" value="BUG"/>
</dbReference>
<dbReference type="PROSITE" id="PS51257">
    <property type="entry name" value="PROKAR_LIPOPROTEIN"/>
    <property type="match status" value="1"/>
</dbReference>
<accession>A0ABD5V2H4</accession>
<reference evidence="1 2" key="1">
    <citation type="journal article" date="2019" name="Int. J. Syst. Evol. Microbiol.">
        <title>The Global Catalogue of Microorganisms (GCM) 10K type strain sequencing project: providing services to taxonomists for standard genome sequencing and annotation.</title>
        <authorList>
            <consortium name="The Broad Institute Genomics Platform"/>
            <consortium name="The Broad Institute Genome Sequencing Center for Infectious Disease"/>
            <person name="Wu L."/>
            <person name="Ma J."/>
        </authorList>
    </citation>
    <scope>NUCLEOTIDE SEQUENCE [LARGE SCALE GENOMIC DNA]</scope>
    <source>
        <strain evidence="1 2">CGMCC 1.3240</strain>
    </source>
</reference>
<dbReference type="EMBL" id="JBHSXQ010000003">
    <property type="protein sequence ID" value="MFC6905743.1"/>
    <property type="molecule type" value="Genomic_DNA"/>
</dbReference>
<proteinExistence type="predicted"/>